<dbReference type="Pfam" id="PF02754">
    <property type="entry name" value="CCG"/>
    <property type="match status" value="1"/>
</dbReference>
<protein>
    <recommendedName>
        <fullName evidence="1">Cysteine-rich domain-containing protein</fullName>
    </recommendedName>
</protein>
<gene>
    <name evidence="2" type="ORF">GCM10025866_33920</name>
</gene>
<evidence type="ECO:0000259" key="1">
    <source>
        <dbReference type="Pfam" id="PF02754"/>
    </source>
</evidence>
<organism evidence="2 3">
    <name type="scientific">Naasia aerilata</name>
    <dbReference type="NCBI Taxonomy" id="1162966"/>
    <lineage>
        <taxon>Bacteria</taxon>
        <taxon>Bacillati</taxon>
        <taxon>Actinomycetota</taxon>
        <taxon>Actinomycetes</taxon>
        <taxon>Micrococcales</taxon>
        <taxon>Microbacteriaceae</taxon>
        <taxon>Naasia</taxon>
    </lineage>
</organism>
<proteinExistence type="predicted"/>
<reference evidence="3" key="1">
    <citation type="journal article" date="2019" name="Int. J. Syst. Evol. Microbiol.">
        <title>The Global Catalogue of Microorganisms (GCM) 10K type strain sequencing project: providing services to taxonomists for standard genome sequencing and annotation.</title>
        <authorList>
            <consortium name="The Broad Institute Genomics Platform"/>
            <consortium name="The Broad Institute Genome Sequencing Center for Infectious Disease"/>
            <person name="Wu L."/>
            <person name="Ma J."/>
        </authorList>
    </citation>
    <scope>NUCLEOTIDE SEQUENCE [LARGE SCALE GENOMIC DNA]</scope>
    <source>
        <strain evidence="3">NBRC 108725</strain>
    </source>
</reference>
<evidence type="ECO:0000313" key="3">
    <source>
        <dbReference type="Proteomes" id="UP001321498"/>
    </source>
</evidence>
<feature type="domain" description="Cysteine-rich" evidence="1">
    <location>
        <begin position="71"/>
        <end position="150"/>
    </location>
</feature>
<keyword evidence="3" id="KW-1185">Reference proteome</keyword>
<dbReference type="InterPro" id="IPR004017">
    <property type="entry name" value="Cys_rich_dom"/>
</dbReference>
<dbReference type="RefSeq" id="WP_286277394.1">
    <property type="nucleotide sequence ID" value="NZ_AP027731.1"/>
</dbReference>
<dbReference type="Proteomes" id="UP001321498">
    <property type="component" value="Chromosome"/>
</dbReference>
<evidence type="ECO:0000313" key="2">
    <source>
        <dbReference type="EMBL" id="BDZ47483.1"/>
    </source>
</evidence>
<name>A0ABM8GH69_9MICO</name>
<sequence>MTVRVAESLARATRNGELPVVCDASSCTEGLELLCRAADLNQVRIVDSVAFTLETLLPRLPRPERLSRLILHPTCSSERLGLSDAMRSLAAAVAEEVVVPDDWSCCGFAGDRGMLHPELTASATGPEAREVRALSAEAHASANRTCEMGLSRATGADYRHLLEILDDLLGSSTS</sequence>
<accession>A0ABM8GH69</accession>
<dbReference type="EMBL" id="AP027731">
    <property type="protein sequence ID" value="BDZ47483.1"/>
    <property type="molecule type" value="Genomic_DNA"/>
</dbReference>